<organism evidence="2 3">
    <name type="scientific">Rotaria sordida</name>
    <dbReference type="NCBI Taxonomy" id="392033"/>
    <lineage>
        <taxon>Eukaryota</taxon>
        <taxon>Metazoa</taxon>
        <taxon>Spiralia</taxon>
        <taxon>Gnathifera</taxon>
        <taxon>Rotifera</taxon>
        <taxon>Eurotatoria</taxon>
        <taxon>Bdelloidea</taxon>
        <taxon>Philodinida</taxon>
        <taxon>Philodinidae</taxon>
        <taxon>Rotaria</taxon>
    </lineage>
</organism>
<dbReference type="PROSITE" id="PS00675">
    <property type="entry name" value="SIGMA54_INTERACT_1"/>
    <property type="match status" value="1"/>
</dbReference>
<evidence type="ECO:0000313" key="2">
    <source>
        <dbReference type="EMBL" id="CAF1018528.1"/>
    </source>
</evidence>
<dbReference type="EMBL" id="CAJNOO010000721">
    <property type="protein sequence ID" value="CAF1018528.1"/>
    <property type="molecule type" value="Genomic_DNA"/>
</dbReference>
<dbReference type="PANTHER" id="PTHR32046:SF11">
    <property type="entry name" value="IMMUNE-ASSOCIATED NUCLEOTIDE-BINDING PROTEIN 10-LIKE"/>
    <property type="match status" value="1"/>
</dbReference>
<dbReference type="InterPro" id="IPR027417">
    <property type="entry name" value="P-loop_NTPase"/>
</dbReference>
<dbReference type="OrthoDB" id="2386367at2759"/>
<accession>A0A814I5D9</accession>
<reference evidence="2" key="1">
    <citation type="submission" date="2021-02" db="EMBL/GenBank/DDBJ databases">
        <authorList>
            <person name="Nowell W R."/>
        </authorList>
    </citation>
    <scope>NUCLEOTIDE SEQUENCE</scope>
</reference>
<dbReference type="InterPro" id="IPR058519">
    <property type="entry name" value="DUF8206"/>
</dbReference>
<evidence type="ECO:0000313" key="3">
    <source>
        <dbReference type="Proteomes" id="UP000663882"/>
    </source>
</evidence>
<dbReference type="InterPro" id="IPR025662">
    <property type="entry name" value="Sigma_54_int_dom_ATP-bd_1"/>
</dbReference>
<dbReference type="Gene3D" id="3.40.50.300">
    <property type="entry name" value="P-loop containing nucleotide triphosphate hydrolases"/>
    <property type="match status" value="1"/>
</dbReference>
<dbReference type="SUPFAM" id="SSF52540">
    <property type="entry name" value="P-loop containing nucleoside triphosphate hydrolases"/>
    <property type="match status" value="1"/>
</dbReference>
<protein>
    <recommendedName>
        <fullName evidence="1">DUF8206 domain-containing protein</fullName>
    </recommendedName>
</protein>
<name>A0A814I5D9_9BILA</name>
<dbReference type="AlphaFoldDB" id="A0A814I5D9"/>
<dbReference type="Pfam" id="PF26633">
    <property type="entry name" value="DUF8206"/>
    <property type="match status" value="1"/>
</dbReference>
<proteinExistence type="predicted"/>
<comment type="caution">
    <text evidence="2">The sequence shown here is derived from an EMBL/GenBank/DDBJ whole genome shotgun (WGS) entry which is preliminary data.</text>
</comment>
<gene>
    <name evidence="2" type="ORF">RFH988_LOCUS15075</name>
</gene>
<evidence type="ECO:0000259" key="1">
    <source>
        <dbReference type="Pfam" id="PF26633"/>
    </source>
</evidence>
<sequence>MSFVVNQYIPRPSSYVPSQFDINILMMGETGVGKSTFINAFANYIIYNTLNEAIQDEIQVLIPCIFHITDPDTYEPKKISIGQANDDEKCELTGQSSTQICHSYIFSIGNRLLRLIDVPGIGDVRGIDQDKINCDHILAYINHYEHLNGICILLKPNNERLNIGFRFCFKEILTHLHIKAKDNLMFIFTNGRSTFYRPGSTTPLIRTLIKELNDTWKVEIPFNKENTFMFDNEAFRFLVLCKNGLEFSNEETNNYSKSWEISIKEFTRLIERILKCELHAVKDSVSINAAQQLIRKLTRPIGEIARLIQENIQLAKNHKSNILNNPLSTSSKRIPQKMGKILHFDYPRTVCVNRKCTEIIIVDDQRKVDYITKCHLHCYLRDVEQECIGHSMLKDCHAINKQTGLCHECGCSWTIHMHISYEYETFITFVNIDNTNSQSVLTSIDKHIAALREEENSILEVCGKLSQFLKKNSITPYNDEILGYIRYFISEEEMKRDAGAKNEDVIQGLKNMIRQYENEQKLFNAVPNENTSSMDLKIIHNEYELEDIFGLVGKLYKLPINGSSIQQQVKELKENQWVANEKREHFVEVPFHANSSTIMQQLKNIVSQ</sequence>
<dbReference type="PANTHER" id="PTHR32046">
    <property type="entry name" value="G DOMAIN-CONTAINING PROTEIN"/>
    <property type="match status" value="1"/>
</dbReference>
<dbReference type="Proteomes" id="UP000663882">
    <property type="component" value="Unassembled WGS sequence"/>
</dbReference>
<feature type="domain" description="DUF8206" evidence="1">
    <location>
        <begin position="344"/>
        <end position="422"/>
    </location>
</feature>